<dbReference type="InterPro" id="IPR008917">
    <property type="entry name" value="TF_DNA-bd_sf"/>
</dbReference>
<dbReference type="InterPro" id="IPR000210">
    <property type="entry name" value="BTB/POZ_dom"/>
</dbReference>
<dbReference type="GeneTree" id="ENSGT00940000158923"/>
<dbReference type="Pfam" id="PF00651">
    <property type="entry name" value="BTB"/>
    <property type="match status" value="1"/>
</dbReference>
<organism evidence="6 7">
    <name type="scientific">Xiphophorus maculatus</name>
    <name type="common">Southern platyfish</name>
    <name type="synonym">Platypoecilus maculatus</name>
    <dbReference type="NCBI Taxonomy" id="8083"/>
    <lineage>
        <taxon>Eukaryota</taxon>
        <taxon>Metazoa</taxon>
        <taxon>Chordata</taxon>
        <taxon>Craniata</taxon>
        <taxon>Vertebrata</taxon>
        <taxon>Euteleostomi</taxon>
        <taxon>Actinopterygii</taxon>
        <taxon>Neopterygii</taxon>
        <taxon>Teleostei</taxon>
        <taxon>Neoteleostei</taxon>
        <taxon>Acanthomorphata</taxon>
        <taxon>Ovalentaria</taxon>
        <taxon>Atherinomorphae</taxon>
        <taxon>Cyprinodontiformes</taxon>
        <taxon>Poeciliidae</taxon>
        <taxon>Poeciliinae</taxon>
        <taxon>Xiphophorus</taxon>
    </lineage>
</organism>
<reference evidence="6" key="3">
    <citation type="submission" date="2025-08" db="UniProtKB">
        <authorList>
            <consortium name="Ensembl"/>
        </authorList>
    </citation>
    <scope>IDENTIFICATION</scope>
    <source>
        <strain evidence="6">JP 163 A</strain>
    </source>
</reference>
<dbReference type="InterPro" id="IPR004826">
    <property type="entry name" value="bZIP_Maf"/>
</dbReference>
<feature type="region of interest" description="Disordered" evidence="4">
    <location>
        <begin position="742"/>
        <end position="764"/>
    </location>
</feature>
<feature type="domain" description="BTB" evidence="5">
    <location>
        <begin position="39"/>
        <end position="105"/>
    </location>
</feature>
<name>A0A3B5QT25_XIPMA</name>
<keyword evidence="3" id="KW-0804">Transcription</keyword>
<dbReference type="PROSITE" id="PS50097">
    <property type="entry name" value="BTB"/>
    <property type="match status" value="1"/>
</dbReference>
<dbReference type="InterPro" id="IPR050457">
    <property type="entry name" value="ZnFinger_BTB_dom_contain"/>
</dbReference>
<dbReference type="STRING" id="8083.ENSXMAP00000033882"/>
<protein>
    <submittedName>
        <fullName evidence="6">Transcription regulator protein BACH2</fullName>
    </submittedName>
</protein>
<dbReference type="GO" id="GO:0000978">
    <property type="term" value="F:RNA polymerase II cis-regulatory region sequence-specific DNA binding"/>
    <property type="evidence" value="ECO:0007669"/>
    <property type="project" value="TreeGrafter"/>
</dbReference>
<keyword evidence="7" id="KW-1185">Reference proteome</keyword>
<feature type="compositionally biased region" description="Polar residues" evidence="4">
    <location>
        <begin position="749"/>
        <end position="764"/>
    </location>
</feature>
<dbReference type="GO" id="GO:0000981">
    <property type="term" value="F:DNA-binding transcription factor activity, RNA polymerase II-specific"/>
    <property type="evidence" value="ECO:0007669"/>
    <property type="project" value="TreeGrafter"/>
</dbReference>
<reference evidence="7" key="2">
    <citation type="journal article" date="2013" name="Nat. Genet.">
        <title>The genome of the platyfish, Xiphophorus maculatus, provides insights into evolutionary adaptation and several complex traits.</title>
        <authorList>
            <person name="Schartl M."/>
            <person name="Walter R.B."/>
            <person name="Shen Y."/>
            <person name="Garcia T."/>
            <person name="Catchen J."/>
            <person name="Amores A."/>
            <person name="Braasch I."/>
            <person name="Chalopin D."/>
            <person name="Volff J.N."/>
            <person name="Lesch K.P."/>
            <person name="Bisazza A."/>
            <person name="Minx P."/>
            <person name="Hillier L."/>
            <person name="Wilson R.K."/>
            <person name="Fuerstenberg S."/>
            <person name="Boore J."/>
            <person name="Searle S."/>
            <person name="Postlethwait J.H."/>
            <person name="Warren W.C."/>
        </authorList>
    </citation>
    <scope>NUCLEOTIDE SEQUENCE [LARGE SCALE GENOMIC DNA]</scope>
    <source>
        <strain evidence="7">JP 163 A</strain>
    </source>
</reference>
<reference evidence="7" key="1">
    <citation type="submission" date="2012-01" db="EMBL/GenBank/DDBJ databases">
        <authorList>
            <person name="Walter R."/>
            <person name="Schartl M."/>
            <person name="Warren W."/>
        </authorList>
    </citation>
    <scope>NUCLEOTIDE SEQUENCE [LARGE SCALE GENOMIC DNA]</scope>
    <source>
        <strain evidence="7">JP 163 A</strain>
    </source>
</reference>
<dbReference type="InterPro" id="IPR011333">
    <property type="entry name" value="SKP1/BTB/POZ_sf"/>
</dbReference>
<feature type="region of interest" description="Disordered" evidence="4">
    <location>
        <begin position="419"/>
        <end position="449"/>
    </location>
</feature>
<proteinExistence type="predicted"/>
<dbReference type="Pfam" id="PF03131">
    <property type="entry name" value="bZIP_Maf"/>
    <property type="match status" value="1"/>
</dbReference>
<dbReference type="Gene3D" id="1.10.880.10">
    <property type="entry name" value="Transcription factor, Skn-1-like, DNA-binding domain"/>
    <property type="match status" value="1"/>
</dbReference>
<evidence type="ECO:0000313" key="6">
    <source>
        <dbReference type="Ensembl" id="ENSXMAP00000033882.1"/>
    </source>
</evidence>
<dbReference type="PROSITE" id="PS00036">
    <property type="entry name" value="BZIP_BASIC"/>
    <property type="match status" value="1"/>
</dbReference>
<reference evidence="6" key="4">
    <citation type="submission" date="2025-09" db="UniProtKB">
        <authorList>
            <consortium name="Ensembl"/>
        </authorList>
    </citation>
    <scope>IDENTIFICATION</scope>
    <source>
        <strain evidence="6">JP 163 A</strain>
    </source>
</reference>
<dbReference type="SUPFAM" id="SSF54695">
    <property type="entry name" value="POZ domain"/>
    <property type="match status" value="1"/>
</dbReference>
<sequence>MSVMAGLTPRSSVFTFESTVHSSQVLQRLNEQRCRDMLCDVTVLVEGQSFRAHRSVLASCSEYFLQKISSPTQHGAVITLPEEVTVAGFEPLLQFAYTSKLNFGKDNVLEIRSSASILGFRDLDEACFDFLLPKFFVSRNGSAPIVRKTCCRKECKRRLSKENSATDSDDVLLNDKEVKPVADSSPKRDVTWDCNKSVTNKMGSQNSTRSLGAVAEGKNDPVIQGPKYRKFQLACEKGMFASEKGSFNSVISGIRNGCALSCMSCPNKVHCEKVAVVDFTGNPNSNTCIESKAEVEEVWETEKHNVKRENCENKVVVDISKEGTFEEGNQCCKVEEKNIKMHEEKMEYSSEIISSEKTKIKTLSPKPSSILCERSSLPFCPLMCLGVESTITQSMGNEKCVVSNTESKTSRVSGAIMSCSSQQNEMSEDKEKNQDDISQQGRKSAQMSNMERAAIIRETSRESSTVKKETADHLRKQFRFSKDVYQQNFLDCEAGCSTDACGDCVQGSSLQWSNLGSTKTGCPFFQDFDQMNCPMFESEGTNQSSVNSGEDGDSETETEGDSEFSTSERALQVQLPFSVDWIVNLNRNDFQHLLKQQVLTQEQLEFVHDIRRRSKNRLAAQRCRKRKLDCIYSLQCEINKLVRQSFFFECSYFSSDVCQSGCAFSTCLLQKTEREKLILERSRLTQRKMETCHTVKALCRRVCSEARLQPEQLQVLASCTSSDCPLSSWVPQIDELLSQHGSSLHPKNAASQEDTLNPHTDTST</sequence>
<evidence type="ECO:0000259" key="5">
    <source>
        <dbReference type="PROSITE" id="PS50097"/>
    </source>
</evidence>
<evidence type="ECO:0000256" key="2">
    <source>
        <dbReference type="ARBA" id="ARBA00023125"/>
    </source>
</evidence>
<feature type="compositionally biased region" description="Acidic residues" evidence="4">
    <location>
        <begin position="550"/>
        <end position="562"/>
    </location>
</feature>
<dbReference type="SMART" id="SM00225">
    <property type="entry name" value="BTB"/>
    <property type="match status" value="1"/>
</dbReference>
<accession>A0A3B5QT25</accession>
<evidence type="ECO:0000256" key="3">
    <source>
        <dbReference type="ARBA" id="ARBA00023163"/>
    </source>
</evidence>
<dbReference type="Proteomes" id="UP000002852">
    <property type="component" value="Unassembled WGS sequence"/>
</dbReference>
<evidence type="ECO:0000256" key="1">
    <source>
        <dbReference type="ARBA" id="ARBA00023015"/>
    </source>
</evidence>
<dbReference type="Ensembl" id="ENSXMAT00000027375.1">
    <property type="protein sequence ID" value="ENSXMAP00000033882.1"/>
    <property type="gene ID" value="ENSXMAG00000026281.1"/>
</dbReference>
<keyword evidence="1" id="KW-0805">Transcription regulation</keyword>
<dbReference type="PANTHER" id="PTHR46105">
    <property type="entry name" value="AGAP004733-PA"/>
    <property type="match status" value="1"/>
</dbReference>
<dbReference type="OMA" id="KCLWKGA"/>
<evidence type="ECO:0000313" key="7">
    <source>
        <dbReference type="Proteomes" id="UP000002852"/>
    </source>
</evidence>
<feature type="region of interest" description="Disordered" evidence="4">
    <location>
        <begin position="536"/>
        <end position="567"/>
    </location>
</feature>
<dbReference type="AlphaFoldDB" id="A0A3B5QT25"/>
<keyword evidence="2" id="KW-0238">DNA-binding</keyword>
<dbReference type="Gene3D" id="3.30.710.10">
    <property type="entry name" value="Potassium Channel Kv1.1, Chain A"/>
    <property type="match status" value="1"/>
</dbReference>
<dbReference type="InParanoid" id="A0A3B5QT25"/>
<dbReference type="PANTHER" id="PTHR46105:SF23">
    <property type="entry name" value="TRANSCRIPTION REGULATOR PROTEIN BACH1"/>
    <property type="match status" value="1"/>
</dbReference>
<evidence type="ECO:0000256" key="4">
    <source>
        <dbReference type="SAM" id="MobiDB-lite"/>
    </source>
</evidence>
<feature type="compositionally biased region" description="Polar residues" evidence="4">
    <location>
        <begin position="436"/>
        <end position="449"/>
    </location>
</feature>
<dbReference type="SUPFAM" id="SSF47454">
    <property type="entry name" value="A DNA-binding domain in eukaryotic transcription factors"/>
    <property type="match status" value="1"/>
</dbReference>
<dbReference type="InterPro" id="IPR004827">
    <property type="entry name" value="bZIP"/>
</dbReference>